<protein>
    <submittedName>
        <fullName evidence="3">Rhamnogalacturonan acetylesterase</fullName>
    </submittedName>
</protein>
<dbReference type="InterPro" id="IPR036514">
    <property type="entry name" value="SGNH_hydro_sf"/>
</dbReference>
<dbReference type="SUPFAM" id="SSF52266">
    <property type="entry name" value="SGNH hydrolase"/>
    <property type="match status" value="1"/>
</dbReference>
<organism evidence="3 4">
    <name type="scientific">Niallia alba</name>
    <dbReference type="NCBI Taxonomy" id="2729105"/>
    <lineage>
        <taxon>Bacteria</taxon>
        <taxon>Bacillati</taxon>
        <taxon>Bacillota</taxon>
        <taxon>Bacilli</taxon>
        <taxon>Bacillales</taxon>
        <taxon>Bacillaceae</taxon>
        <taxon>Niallia</taxon>
    </lineage>
</organism>
<dbReference type="AlphaFoldDB" id="A0A7Y0KCS7"/>
<dbReference type="PANTHER" id="PTHR43695:SF1">
    <property type="entry name" value="RHAMNOGALACTURONAN ACETYLESTERASE"/>
    <property type="match status" value="1"/>
</dbReference>
<accession>A0A7Y0KCS7</accession>
<proteinExistence type="inferred from homology"/>
<reference evidence="3 4" key="1">
    <citation type="submission" date="2020-04" db="EMBL/GenBank/DDBJ databases">
        <title>Bacillus sp. UniB3 isolated from commercial digestive syrup.</title>
        <authorList>
            <person name="Thorat V."/>
            <person name="Kirdat K."/>
            <person name="Tiwarekar B."/>
            <person name="Yadav A."/>
        </authorList>
    </citation>
    <scope>NUCLEOTIDE SEQUENCE [LARGE SCALE GENOMIC DNA]</scope>
    <source>
        <strain evidence="3 4">UniB3</strain>
    </source>
</reference>
<dbReference type="EMBL" id="JABBPK010000001">
    <property type="protein sequence ID" value="NMO79871.1"/>
    <property type="molecule type" value="Genomic_DNA"/>
</dbReference>
<dbReference type="Proteomes" id="UP000588491">
    <property type="component" value="Unassembled WGS sequence"/>
</dbReference>
<sequence length="226" mass="25655">MPDKITIFIAGDSTAAEKTADRRPETGWGEKLSAFFTDQIVIDNRAINGRSTKSFINEGRLSAIEHTIRPRDYLFIQFGHNDQKDDPVRGTEPYGDYQKNLHTFINTAFKHGAQPVLLTSVSRRHFTDQLIDSMSLGEYPLAMKQFAKTHNIALLDIHKKSMELFQSLGPDLSKNYFLHLEAHESSNYPNGIKDNTHFNEYGAEAIAQLISNALKESDLPLKRFLK</sequence>
<gene>
    <name evidence="3" type="ORF">HHU08_23385</name>
</gene>
<evidence type="ECO:0000256" key="1">
    <source>
        <dbReference type="ARBA" id="ARBA00008668"/>
    </source>
</evidence>
<dbReference type="RefSeq" id="WP_016201645.1">
    <property type="nucleotide sequence ID" value="NZ_JABBPK010000001.1"/>
</dbReference>
<dbReference type="GO" id="GO:0016788">
    <property type="term" value="F:hydrolase activity, acting on ester bonds"/>
    <property type="evidence" value="ECO:0007669"/>
    <property type="project" value="InterPro"/>
</dbReference>
<evidence type="ECO:0000256" key="2">
    <source>
        <dbReference type="ARBA" id="ARBA00022801"/>
    </source>
</evidence>
<dbReference type="CDD" id="cd01821">
    <property type="entry name" value="Rhamnogalacturan_acetylesterase_like"/>
    <property type="match status" value="1"/>
</dbReference>
<dbReference type="PANTHER" id="PTHR43695">
    <property type="entry name" value="PUTATIVE (AFU_ORTHOLOGUE AFUA_2G17250)-RELATED"/>
    <property type="match status" value="1"/>
</dbReference>
<name>A0A7Y0KCS7_9BACI</name>
<dbReference type="InterPro" id="IPR037459">
    <property type="entry name" value="RhgT-like"/>
</dbReference>
<keyword evidence="4" id="KW-1185">Reference proteome</keyword>
<comment type="caution">
    <text evidence="3">The sequence shown here is derived from an EMBL/GenBank/DDBJ whole genome shotgun (WGS) entry which is preliminary data.</text>
</comment>
<evidence type="ECO:0000313" key="4">
    <source>
        <dbReference type="Proteomes" id="UP000588491"/>
    </source>
</evidence>
<dbReference type="Pfam" id="PF00657">
    <property type="entry name" value="Lipase_GDSL"/>
    <property type="match status" value="1"/>
</dbReference>
<comment type="similarity">
    <text evidence="1">Belongs to the 'GDSL' lipolytic enzyme family.</text>
</comment>
<dbReference type="Gene3D" id="3.40.50.1110">
    <property type="entry name" value="SGNH hydrolase"/>
    <property type="match status" value="1"/>
</dbReference>
<keyword evidence="2" id="KW-0378">Hydrolase</keyword>
<evidence type="ECO:0000313" key="3">
    <source>
        <dbReference type="EMBL" id="NMO79871.1"/>
    </source>
</evidence>
<dbReference type="InterPro" id="IPR001087">
    <property type="entry name" value="GDSL"/>
</dbReference>